<dbReference type="InterPro" id="IPR001611">
    <property type="entry name" value="Leu-rich_rpt"/>
</dbReference>
<evidence type="ECO:0000313" key="4">
    <source>
        <dbReference type="EMBL" id="VVB15954.1"/>
    </source>
</evidence>
<proteinExistence type="predicted"/>
<evidence type="ECO:0000256" key="1">
    <source>
        <dbReference type="ARBA" id="ARBA00022614"/>
    </source>
</evidence>
<comment type="caution">
    <text evidence="4">The sequence shown here is derived from an EMBL/GenBank/DDBJ whole genome shotgun (WGS) entry which is preliminary data.</text>
</comment>
<dbReference type="InterPro" id="IPR032675">
    <property type="entry name" value="LRR_dom_sf"/>
</dbReference>
<dbReference type="InterPro" id="IPR013210">
    <property type="entry name" value="LRR_N_plant-typ"/>
</dbReference>
<dbReference type="EMBL" id="CABITT030000008">
    <property type="protein sequence ID" value="VVB15954.1"/>
    <property type="molecule type" value="Genomic_DNA"/>
</dbReference>
<sequence>MSSRTGDFMLMILLFFQICYVFPFTNYLDTSALKALKDEWSRFPESWEGSDPCGTNWIGISCSNGRVISISLGNINLEGKLSGNISFLSELQILDLSYNVGLSGPLPPNIGDLKKLRNLILVECSFSGQIPESIGSLEQLVYLHFANNKLSGDIPEKLFSSNMTLIHVLFDGNRFTGKIPYSVTLLKTLTVLRLDRNRLSGDIPSGLNNLTNLGALIRRRTYAFGQQQINRHYSNFKQLEPSSHIKDGREPTYRSNTDVPLQPYSVEDYRNRINETLDFGTINSSQLEFVDLQNNEITDYKPPANKRFQVILADNPVCRKWGKGLVIAQQSQQTVLK</sequence>
<evidence type="ECO:0000259" key="3">
    <source>
        <dbReference type="Pfam" id="PF08263"/>
    </source>
</evidence>
<dbReference type="PANTHER" id="PTHR48010:SF58">
    <property type="entry name" value="RECEPTOR PROTEIN KINASE-LIKE PROTEIN ZAR1"/>
    <property type="match status" value="1"/>
</dbReference>
<feature type="domain" description="Leucine-rich repeat-containing N-terminal plant-type" evidence="3">
    <location>
        <begin position="29"/>
        <end position="63"/>
    </location>
</feature>
<dbReference type="SUPFAM" id="SSF52058">
    <property type="entry name" value="L domain-like"/>
    <property type="match status" value="1"/>
</dbReference>
<gene>
    <name evidence="4" type="ORF">ANE_LOCUS26398</name>
</gene>
<evidence type="ECO:0000256" key="2">
    <source>
        <dbReference type="ARBA" id="ARBA00022737"/>
    </source>
</evidence>
<name>A0A565CQZ8_9BRAS</name>
<dbReference type="FunFam" id="3.80.10.10:FF:000363">
    <property type="entry name" value="Leucine-rich repeat family protein"/>
    <property type="match status" value="1"/>
</dbReference>
<accession>A0A565CQZ8</accession>
<keyword evidence="5" id="KW-1185">Reference proteome</keyword>
<protein>
    <recommendedName>
        <fullName evidence="3">Leucine-rich repeat-containing N-terminal plant-type domain-containing protein</fullName>
    </recommendedName>
</protein>
<dbReference type="Pfam" id="PF08263">
    <property type="entry name" value="LRRNT_2"/>
    <property type="match status" value="1"/>
</dbReference>
<keyword evidence="2" id="KW-0677">Repeat</keyword>
<dbReference type="AlphaFoldDB" id="A0A565CQZ8"/>
<dbReference type="InterPro" id="IPR050994">
    <property type="entry name" value="At_inactive_RLKs"/>
</dbReference>
<keyword evidence="1" id="KW-0433">Leucine-rich repeat</keyword>
<dbReference type="Gene3D" id="3.80.10.10">
    <property type="entry name" value="Ribonuclease Inhibitor"/>
    <property type="match status" value="3"/>
</dbReference>
<dbReference type="Proteomes" id="UP000489600">
    <property type="component" value="Unassembled WGS sequence"/>
</dbReference>
<dbReference type="OrthoDB" id="2015206at2759"/>
<dbReference type="PANTHER" id="PTHR48010">
    <property type="entry name" value="OS05G0588300 PROTEIN"/>
    <property type="match status" value="1"/>
</dbReference>
<evidence type="ECO:0000313" key="5">
    <source>
        <dbReference type="Proteomes" id="UP000489600"/>
    </source>
</evidence>
<dbReference type="Pfam" id="PF00560">
    <property type="entry name" value="LRR_1"/>
    <property type="match status" value="3"/>
</dbReference>
<organism evidence="4 5">
    <name type="scientific">Arabis nemorensis</name>
    <dbReference type="NCBI Taxonomy" id="586526"/>
    <lineage>
        <taxon>Eukaryota</taxon>
        <taxon>Viridiplantae</taxon>
        <taxon>Streptophyta</taxon>
        <taxon>Embryophyta</taxon>
        <taxon>Tracheophyta</taxon>
        <taxon>Spermatophyta</taxon>
        <taxon>Magnoliopsida</taxon>
        <taxon>eudicotyledons</taxon>
        <taxon>Gunneridae</taxon>
        <taxon>Pentapetalae</taxon>
        <taxon>rosids</taxon>
        <taxon>malvids</taxon>
        <taxon>Brassicales</taxon>
        <taxon>Brassicaceae</taxon>
        <taxon>Arabideae</taxon>
        <taxon>Arabis</taxon>
    </lineage>
</organism>
<reference evidence="4" key="1">
    <citation type="submission" date="2019-07" db="EMBL/GenBank/DDBJ databases">
        <authorList>
            <person name="Dittberner H."/>
        </authorList>
    </citation>
    <scope>NUCLEOTIDE SEQUENCE [LARGE SCALE GENOMIC DNA]</scope>
</reference>